<evidence type="ECO:0000259" key="3">
    <source>
        <dbReference type="Pfam" id="PF08534"/>
    </source>
</evidence>
<dbReference type="PANTHER" id="PTHR43110:SF1">
    <property type="entry name" value="THIOL PEROXIDASE"/>
    <property type="match status" value="1"/>
</dbReference>
<evidence type="ECO:0000313" key="4">
    <source>
        <dbReference type="EMBL" id="EMM7460197.1"/>
    </source>
</evidence>
<accession>A0AAN4JHB3</accession>
<protein>
    <submittedName>
        <fullName evidence="4">Redoxin family protein</fullName>
    </submittedName>
</protein>
<dbReference type="AlphaFoldDB" id="A0AAN4JHB3"/>
<name>A0AAN4JHB3_CITFR</name>
<dbReference type="InterPro" id="IPR050455">
    <property type="entry name" value="Tpx_Peroxidase_subfamily"/>
</dbReference>
<proteinExistence type="predicted"/>
<sequence length="169" mass="19064">MKLVKSINNIHLGKDFKLKFGENDLTLDQGFMSVGGKLPAAHDLVTPELDVFKLPKGVRKIIYTVPSLDTPVCESQIKQLSESLTHEDVSTTKYYVISIDTPFAQSRFIKENNISPKIQFVSDYANHRFMIETGLRIIELNLFARSVIECDETDTVLNVTIPVDITHIP</sequence>
<evidence type="ECO:0000256" key="1">
    <source>
        <dbReference type="ARBA" id="ARBA00023157"/>
    </source>
</evidence>
<dbReference type="Pfam" id="PF08534">
    <property type="entry name" value="Redoxin"/>
    <property type="match status" value="1"/>
</dbReference>
<dbReference type="GO" id="GO:0016491">
    <property type="term" value="F:oxidoreductase activity"/>
    <property type="evidence" value="ECO:0007669"/>
    <property type="project" value="InterPro"/>
</dbReference>
<dbReference type="InterPro" id="IPR013740">
    <property type="entry name" value="Redoxin"/>
</dbReference>
<feature type="domain" description="Redoxin" evidence="3">
    <location>
        <begin position="47"/>
        <end position="165"/>
    </location>
</feature>
<dbReference type="SUPFAM" id="SSF52833">
    <property type="entry name" value="Thioredoxin-like"/>
    <property type="match status" value="1"/>
</dbReference>
<keyword evidence="2" id="KW-0676">Redox-active center</keyword>
<reference evidence="4" key="1">
    <citation type="submission" date="2024-02" db="EMBL/GenBank/DDBJ databases">
        <authorList>
            <consortium name="Clinical and Environmental Microbiology Branch: Whole genome sequencing antimicrobial resistance pathogens in the healthcare setting"/>
        </authorList>
    </citation>
    <scope>NUCLEOTIDE SEQUENCE</scope>
    <source>
        <strain evidence="4">Whole organism</strain>
    </source>
</reference>
<dbReference type="Gene3D" id="3.40.30.10">
    <property type="entry name" value="Glutaredoxin"/>
    <property type="match status" value="1"/>
</dbReference>
<evidence type="ECO:0000313" key="5">
    <source>
        <dbReference type="Proteomes" id="UP001169574"/>
    </source>
</evidence>
<dbReference type="InterPro" id="IPR036249">
    <property type="entry name" value="Thioredoxin-like_sf"/>
</dbReference>
<organism evidence="4 5">
    <name type="scientific">Citrobacter freundii</name>
    <dbReference type="NCBI Taxonomy" id="546"/>
    <lineage>
        <taxon>Bacteria</taxon>
        <taxon>Pseudomonadati</taxon>
        <taxon>Pseudomonadota</taxon>
        <taxon>Gammaproteobacteria</taxon>
        <taxon>Enterobacterales</taxon>
        <taxon>Enterobacteriaceae</taxon>
        <taxon>Citrobacter</taxon>
        <taxon>Citrobacter freundii complex</taxon>
    </lineage>
</organism>
<dbReference type="RefSeq" id="WP_003845298.1">
    <property type="nucleotide sequence ID" value="NZ_CP024672.1"/>
</dbReference>
<evidence type="ECO:0000256" key="2">
    <source>
        <dbReference type="ARBA" id="ARBA00023284"/>
    </source>
</evidence>
<dbReference type="Proteomes" id="UP001169574">
    <property type="component" value="Unassembled WGS sequence"/>
</dbReference>
<gene>
    <name evidence="4" type="ORF">P7U51_004788</name>
</gene>
<dbReference type="PANTHER" id="PTHR43110">
    <property type="entry name" value="THIOL PEROXIDASE"/>
    <property type="match status" value="1"/>
</dbReference>
<keyword evidence="1" id="KW-1015">Disulfide bond</keyword>
<comment type="caution">
    <text evidence="4">The sequence shown here is derived from an EMBL/GenBank/DDBJ whole genome shotgun (WGS) entry which is preliminary data.</text>
</comment>
<dbReference type="EMBL" id="ABLGCN030000019">
    <property type="protein sequence ID" value="EMM7460197.1"/>
    <property type="molecule type" value="Genomic_DNA"/>
</dbReference>